<feature type="transmembrane region" description="Helical" evidence="1">
    <location>
        <begin position="188"/>
        <end position="207"/>
    </location>
</feature>
<name>A0A378TI98_9MYCO</name>
<feature type="transmembrane region" description="Helical" evidence="1">
    <location>
        <begin position="214"/>
        <end position="232"/>
    </location>
</feature>
<evidence type="ECO:0008006" key="4">
    <source>
        <dbReference type="Google" id="ProtNLM"/>
    </source>
</evidence>
<evidence type="ECO:0000313" key="2">
    <source>
        <dbReference type="EMBL" id="STZ60532.1"/>
    </source>
</evidence>
<feature type="transmembrane region" description="Helical" evidence="1">
    <location>
        <begin position="41"/>
        <end position="61"/>
    </location>
</feature>
<feature type="transmembrane region" description="Helical" evidence="1">
    <location>
        <begin position="160"/>
        <end position="182"/>
    </location>
</feature>
<keyword evidence="3" id="KW-1185">Reference proteome</keyword>
<dbReference type="EMBL" id="UGQT01000001">
    <property type="protein sequence ID" value="STZ60532.1"/>
    <property type="molecule type" value="Genomic_DNA"/>
</dbReference>
<gene>
    <name evidence="2" type="ORF">NCTC10821_04072</name>
</gene>
<dbReference type="OrthoDB" id="4723381at2"/>
<evidence type="ECO:0000256" key="1">
    <source>
        <dbReference type="SAM" id="Phobius"/>
    </source>
</evidence>
<feature type="transmembrane region" description="Helical" evidence="1">
    <location>
        <begin position="238"/>
        <end position="259"/>
    </location>
</feature>
<feature type="transmembrane region" description="Helical" evidence="1">
    <location>
        <begin position="134"/>
        <end position="153"/>
    </location>
</feature>
<keyword evidence="1" id="KW-1133">Transmembrane helix</keyword>
<dbReference type="RefSeq" id="WP_115279663.1">
    <property type="nucleotide sequence ID" value="NZ_AP022600.1"/>
</dbReference>
<accession>A0A378TI98</accession>
<keyword evidence="1" id="KW-0472">Membrane</keyword>
<protein>
    <recommendedName>
        <fullName evidence="4">Transmembrane protein</fullName>
    </recommendedName>
</protein>
<organism evidence="2 3">
    <name type="scientific">Mycolicibacterium tokaiense</name>
    <dbReference type="NCBI Taxonomy" id="39695"/>
    <lineage>
        <taxon>Bacteria</taxon>
        <taxon>Bacillati</taxon>
        <taxon>Actinomycetota</taxon>
        <taxon>Actinomycetes</taxon>
        <taxon>Mycobacteriales</taxon>
        <taxon>Mycobacteriaceae</taxon>
        <taxon>Mycolicibacterium</taxon>
    </lineage>
</organism>
<feature type="transmembrane region" description="Helical" evidence="1">
    <location>
        <begin position="279"/>
        <end position="297"/>
    </location>
</feature>
<sequence>MPTDSPAFSASSPRIEVVSDVNGGAVIFAESTSNRPGRAEIWARVWFVLALGTLAYFVPLTEIGRAAFDGSQSVYLLVAPILAGLVASGYVGAPRGAHDTDMDWIGALLVAVCGFATIWLIGDRLPTMAALWHLDNVGLIVWIVASGMVVFSARHILRMWHVWAVGLLLAPVTPFLLVTAQFGGTDTAIAMTTATLGSLAVFLATRWADLRSRLLITVVNVALSAAAVLLLAEASLYVRVLLAAGAVPVLVVLAAHRLVPGARDTGTSAATAGLPRRRLHSYVALILAAAAMFWAHLPMARPAPVAEAPSDWVAEAALDPIENFDFITDFLGPDATLTRYRALGGAGEYQTVVDVMTAPSLGRLQDFSDAVWYPSTAPVNYRPYDVAPAADRPAPAGIQTAHSDADAAQVQGAPNWNAVTWIWHSGNAFQRVTVVTSQSRGVPAPAPRPLTVHNLVVEPALWLTRQQQLQAGALDPIVAASTNVVVQRLLAVGSSPS</sequence>
<feature type="transmembrane region" description="Helical" evidence="1">
    <location>
        <begin position="104"/>
        <end position="122"/>
    </location>
</feature>
<keyword evidence="1" id="KW-0812">Transmembrane</keyword>
<reference evidence="2 3" key="1">
    <citation type="submission" date="2018-06" db="EMBL/GenBank/DDBJ databases">
        <authorList>
            <consortium name="Pathogen Informatics"/>
            <person name="Doyle S."/>
        </authorList>
    </citation>
    <scope>NUCLEOTIDE SEQUENCE [LARGE SCALE GENOMIC DNA]</scope>
    <source>
        <strain evidence="2 3">NCTC10821</strain>
    </source>
</reference>
<feature type="transmembrane region" description="Helical" evidence="1">
    <location>
        <begin position="73"/>
        <end position="92"/>
    </location>
</feature>
<dbReference type="Proteomes" id="UP000254978">
    <property type="component" value="Unassembled WGS sequence"/>
</dbReference>
<dbReference type="AlphaFoldDB" id="A0A378TI98"/>
<proteinExistence type="predicted"/>
<evidence type="ECO:0000313" key="3">
    <source>
        <dbReference type="Proteomes" id="UP000254978"/>
    </source>
</evidence>